<evidence type="ECO:0000256" key="1">
    <source>
        <dbReference type="SAM" id="Phobius"/>
    </source>
</evidence>
<proteinExistence type="predicted"/>
<evidence type="ECO:0000313" key="3">
    <source>
        <dbReference type="Proteomes" id="UP001159428"/>
    </source>
</evidence>
<gene>
    <name evidence="2" type="ORF">PMEA_00000686</name>
</gene>
<keyword evidence="3" id="KW-1185">Reference proteome</keyword>
<name>A0AAU9VQI4_9CNID</name>
<keyword evidence="1" id="KW-1133">Transmembrane helix</keyword>
<dbReference type="AlphaFoldDB" id="A0AAU9VQI4"/>
<dbReference type="Proteomes" id="UP001159428">
    <property type="component" value="Unassembled WGS sequence"/>
</dbReference>
<dbReference type="PANTHER" id="PTHR46880">
    <property type="entry name" value="RAS-ASSOCIATING DOMAIN-CONTAINING PROTEIN"/>
    <property type="match status" value="1"/>
</dbReference>
<evidence type="ECO:0000313" key="2">
    <source>
        <dbReference type="EMBL" id="CAH3031865.1"/>
    </source>
</evidence>
<reference evidence="2 3" key="1">
    <citation type="submission" date="2022-05" db="EMBL/GenBank/DDBJ databases">
        <authorList>
            <consortium name="Genoscope - CEA"/>
            <person name="William W."/>
        </authorList>
    </citation>
    <scope>NUCLEOTIDE SEQUENCE [LARGE SCALE GENOMIC DNA]</scope>
</reference>
<dbReference type="InterPro" id="IPR012337">
    <property type="entry name" value="RNaseH-like_sf"/>
</dbReference>
<evidence type="ECO:0008006" key="4">
    <source>
        <dbReference type="Google" id="ProtNLM"/>
    </source>
</evidence>
<sequence>MTKNNIAADNFIPIMEFQAANGCSDASAFYKRPEIVSEMESVLAKCVEDNSIKELNDSLTPFIGLMLDETRNIFIEKKLAIYARYVNSETGSVNTSFVGNKRITNCTASGMKDTLCEFLKDKGIVQGGDYCRIVGLGTDGAAVMTGRHNGLGVKLKQLNNILIQVHCVAHRLNLAASQASKDIDYLEQYKGQINSIYKFYSNSSVQYDKLKEIQQLMHGKVKQVVEPSSVGWLSVEACVKMIFEYFDSLVLSLENEKSSNATAVGIWPFAASAQFLLITALLINVLSVIGTLSLLFQKDIANLSVIKQCHLNCWDNSRDD</sequence>
<accession>A0AAU9VQI4</accession>
<dbReference type="SUPFAM" id="SSF53098">
    <property type="entry name" value="Ribonuclease H-like"/>
    <property type="match status" value="1"/>
</dbReference>
<dbReference type="EMBL" id="CALNXJ010000001">
    <property type="protein sequence ID" value="CAH3031865.1"/>
    <property type="molecule type" value="Genomic_DNA"/>
</dbReference>
<protein>
    <recommendedName>
        <fullName evidence="4">DUF4371 domain-containing protein</fullName>
    </recommendedName>
</protein>
<comment type="caution">
    <text evidence="2">The sequence shown here is derived from an EMBL/GenBank/DDBJ whole genome shotgun (WGS) entry which is preliminary data.</text>
</comment>
<feature type="transmembrane region" description="Helical" evidence="1">
    <location>
        <begin position="275"/>
        <end position="296"/>
    </location>
</feature>
<keyword evidence="1" id="KW-0812">Transmembrane</keyword>
<dbReference type="PANTHER" id="PTHR46880:SF5">
    <property type="entry name" value="DUF4371 DOMAIN-CONTAINING PROTEIN"/>
    <property type="match status" value="1"/>
</dbReference>
<keyword evidence="1" id="KW-0472">Membrane</keyword>
<organism evidence="2 3">
    <name type="scientific">Pocillopora meandrina</name>
    <dbReference type="NCBI Taxonomy" id="46732"/>
    <lineage>
        <taxon>Eukaryota</taxon>
        <taxon>Metazoa</taxon>
        <taxon>Cnidaria</taxon>
        <taxon>Anthozoa</taxon>
        <taxon>Hexacorallia</taxon>
        <taxon>Scleractinia</taxon>
        <taxon>Astrocoeniina</taxon>
        <taxon>Pocilloporidae</taxon>
        <taxon>Pocillopora</taxon>
    </lineage>
</organism>